<keyword evidence="10" id="KW-1185">Reference proteome</keyword>
<dbReference type="Pfam" id="PF23122">
    <property type="entry name" value="C2_ITFG1"/>
    <property type="match status" value="1"/>
</dbReference>
<evidence type="ECO:0000256" key="6">
    <source>
        <dbReference type="ARBA" id="ARBA00023180"/>
    </source>
</evidence>
<evidence type="ECO:0000259" key="8">
    <source>
        <dbReference type="Pfam" id="PF23122"/>
    </source>
</evidence>
<dbReference type="OrthoDB" id="10250728at2759"/>
<protein>
    <submittedName>
        <fullName evidence="9">T-cell immunomodulatory protein like protein</fullName>
    </submittedName>
</protein>
<proteinExistence type="inferred from homology"/>
<keyword evidence="6" id="KW-0325">Glycoprotein</keyword>
<dbReference type="AlphaFoldDB" id="S9TS66"/>
<comment type="subcellular location">
    <subcellularLocation>
        <location evidence="1">Membrane</location>
        <topology evidence="1">Single-pass type I membrane protein</topology>
    </subcellularLocation>
</comment>
<evidence type="ECO:0000256" key="1">
    <source>
        <dbReference type="ARBA" id="ARBA00004479"/>
    </source>
</evidence>
<evidence type="ECO:0000256" key="4">
    <source>
        <dbReference type="ARBA" id="ARBA00022989"/>
    </source>
</evidence>
<dbReference type="InterPro" id="IPR028994">
    <property type="entry name" value="Integrin_alpha_N"/>
</dbReference>
<evidence type="ECO:0000313" key="10">
    <source>
        <dbReference type="Proteomes" id="UP000015354"/>
    </source>
</evidence>
<name>S9TS66_9TRYP</name>
<sequence>MPPRCRRSRCGWCRPRTGSTRRCGIRPRRRSGSPTCTAPAARPDIVYVNTDGALVVLVADPALFGSDCRAATASAAAAPALVYRARLLPDPDGLLRLRAGVREVQPDSLSMEDVDGDCAAELLFALRDSAQRQLEVYAVVPGEGYALRRLLTLDEAADGPYGAPVATDLNGDGAVDLVVPMCAESAGSDGSCAAYKGFRVFYNNRSAALDCDFSGKYAATHADHFAFGFSAAASHAVELTWAGCGLEGTNGTGPTMPASAAAPLLLRPGDYNRDGYTDLLVPSSRGPLLLTGVVGGAAGGLRRMAFTCTPLDLERAQTSGRGSAYSSAVPFFVSLASMSRLDVVLTSFAATGADGSAWNEVYTNTNVPDRHYALVASALSGTAAHATLHQPGAVHRFHWQDTQMKTRRAHAVQLARTAAHALQPPRLHFGLGTTFSYVQAFTVGLRVDEALQGRTWPSYLVPQAQVFAVLRPAQQPARWTLQLYLQTSHYKALLLIVLVSTLVILGVPIVLLRCKEVREDFKSRWNPW</sequence>
<dbReference type="SUPFAM" id="SSF69318">
    <property type="entry name" value="Integrin alpha N-terminal domain"/>
    <property type="match status" value="1"/>
</dbReference>
<dbReference type="EMBL" id="ATMH01009500">
    <property type="protein sequence ID" value="EPY19358.1"/>
    <property type="molecule type" value="Genomic_DNA"/>
</dbReference>
<dbReference type="PANTHER" id="PTHR13412:SF0">
    <property type="entry name" value="T-CELL IMMUNOMODULATORY PROTEIN"/>
    <property type="match status" value="1"/>
</dbReference>
<keyword evidence="5 7" id="KW-0472">Membrane</keyword>
<feature type="domain" description="T-cell immunomodulatory protein TIP C2" evidence="8">
    <location>
        <begin position="388"/>
        <end position="484"/>
    </location>
</feature>
<evidence type="ECO:0000256" key="5">
    <source>
        <dbReference type="ARBA" id="ARBA00023136"/>
    </source>
</evidence>
<evidence type="ECO:0000313" key="9">
    <source>
        <dbReference type="EMBL" id="EPY19358.1"/>
    </source>
</evidence>
<organism evidence="9 10">
    <name type="scientific">Strigomonas culicis</name>
    <dbReference type="NCBI Taxonomy" id="28005"/>
    <lineage>
        <taxon>Eukaryota</taxon>
        <taxon>Discoba</taxon>
        <taxon>Euglenozoa</taxon>
        <taxon>Kinetoplastea</taxon>
        <taxon>Metakinetoplastina</taxon>
        <taxon>Trypanosomatida</taxon>
        <taxon>Trypanosomatidae</taxon>
        <taxon>Strigomonadinae</taxon>
        <taxon>Strigomonas</taxon>
    </lineage>
</organism>
<evidence type="ECO:0000256" key="2">
    <source>
        <dbReference type="ARBA" id="ARBA00006496"/>
    </source>
</evidence>
<dbReference type="InterPro" id="IPR024881">
    <property type="entry name" value="Tip"/>
</dbReference>
<dbReference type="Gene3D" id="2.130.10.130">
    <property type="entry name" value="Integrin alpha, N-terminal"/>
    <property type="match status" value="1"/>
</dbReference>
<dbReference type="GO" id="GO:0005886">
    <property type="term" value="C:plasma membrane"/>
    <property type="evidence" value="ECO:0007669"/>
    <property type="project" value="TreeGrafter"/>
</dbReference>
<dbReference type="InterPro" id="IPR057089">
    <property type="entry name" value="C2_TIP"/>
</dbReference>
<keyword evidence="4 7" id="KW-1133">Transmembrane helix</keyword>
<accession>S9TS66</accession>
<gene>
    <name evidence="9" type="ORF">STCU_09500</name>
</gene>
<dbReference type="Proteomes" id="UP000015354">
    <property type="component" value="Unassembled WGS sequence"/>
</dbReference>
<feature type="transmembrane region" description="Helical" evidence="7">
    <location>
        <begin position="492"/>
        <end position="512"/>
    </location>
</feature>
<comment type="caution">
    <text evidence="9">The sequence shown here is derived from an EMBL/GenBank/DDBJ whole genome shotgun (WGS) entry which is preliminary data.</text>
</comment>
<comment type="similarity">
    <text evidence="2">Belongs to the TIP family.</text>
</comment>
<evidence type="ECO:0000256" key="3">
    <source>
        <dbReference type="ARBA" id="ARBA00022692"/>
    </source>
</evidence>
<dbReference type="PANTHER" id="PTHR13412">
    <property type="entry name" value="T-CELL IMMUNOMODULATORY PROTEIN HOMOLOG"/>
    <property type="match status" value="1"/>
</dbReference>
<keyword evidence="3 7" id="KW-0812">Transmembrane</keyword>
<reference evidence="9 10" key="1">
    <citation type="journal article" date="2013" name="PLoS ONE">
        <title>Predicting the Proteins of Angomonas deanei, Strigomonas culicis and Their Respective Endosymbionts Reveals New Aspects of the Trypanosomatidae Family.</title>
        <authorList>
            <person name="Motta M.C."/>
            <person name="Martins A.C."/>
            <person name="de Souza S.S."/>
            <person name="Catta-Preta C.M."/>
            <person name="Silva R."/>
            <person name="Klein C.C."/>
            <person name="de Almeida L.G."/>
            <person name="de Lima Cunha O."/>
            <person name="Ciapina L.P."/>
            <person name="Brocchi M."/>
            <person name="Colabardini A.C."/>
            <person name="de Araujo Lima B."/>
            <person name="Machado C.R."/>
            <person name="de Almeida Soares C.M."/>
            <person name="Probst C.M."/>
            <person name="de Menezes C.B."/>
            <person name="Thompson C.E."/>
            <person name="Bartholomeu D.C."/>
            <person name="Gradia D.F."/>
            <person name="Pavoni D.P."/>
            <person name="Grisard E.C."/>
            <person name="Fantinatti-Garboggini F."/>
            <person name="Marchini F.K."/>
            <person name="Rodrigues-Luiz G.F."/>
            <person name="Wagner G."/>
            <person name="Goldman G.H."/>
            <person name="Fietto J.L."/>
            <person name="Elias M.C."/>
            <person name="Goldman M.H."/>
            <person name="Sagot M.F."/>
            <person name="Pereira M."/>
            <person name="Stoco P.H."/>
            <person name="de Mendonca-Neto R.P."/>
            <person name="Teixeira S.M."/>
            <person name="Maciel T.E."/>
            <person name="de Oliveira Mendes T.A."/>
            <person name="Urmenyi T.P."/>
            <person name="de Souza W."/>
            <person name="Schenkman S."/>
            <person name="de Vasconcelos A.T."/>
        </authorList>
    </citation>
    <scope>NUCLEOTIDE SEQUENCE [LARGE SCALE GENOMIC DNA]</scope>
</reference>
<evidence type="ECO:0000256" key="7">
    <source>
        <dbReference type="SAM" id="Phobius"/>
    </source>
</evidence>